<dbReference type="EMBL" id="OX459952">
    <property type="protein sequence ID" value="CAI9158219.1"/>
    <property type="molecule type" value="Genomic_DNA"/>
</dbReference>
<evidence type="ECO:0000313" key="2">
    <source>
        <dbReference type="Proteomes" id="UP001176941"/>
    </source>
</evidence>
<accession>A0ABN8YER3</accession>
<dbReference type="Proteomes" id="UP001176941">
    <property type="component" value="Chromosome 16"/>
</dbReference>
<evidence type="ECO:0000313" key="1">
    <source>
        <dbReference type="EMBL" id="CAI9158219.1"/>
    </source>
</evidence>
<sequence>MCENEVRTLPTRRPALGRTVPERHLECPQAWHPRPTLTGRPPTAEGFFPPGRSFRVSRGHALGALAGTDRKRVTAAPAPDGLGRFAQIAASRRHLAVQRAGVRWEGRIAHMGASAPGFLHDKDTVHSITHAASALHKNKAGQASEGQTLPSIGSPAATLLGASGSSPSTAFRHTPAVTLHTSRHHLFILHEPMSLFHSEPLHLLFPAWKPPPLFLWPLAAQNVQLCGICHFPSQLRSALRSAHQVPTVSGLGLSTPESKDHSHQVTAVSWGLTHGLYSGGGR</sequence>
<reference evidence="1" key="1">
    <citation type="submission" date="2023-04" db="EMBL/GenBank/DDBJ databases">
        <authorList>
            <consortium name="ELIXIR-Norway"/>
        </authorList>
    </citation>
    <scope>NUCLEOTIDE SEQUENCE [LARGE SCALE GENOMIC DNA]</scope>
</reference>
<name>A0ABN8YER3_RANTA</name>
<organism evidence="1 2">
    <name type="scientific">Rangifer tarandus platyrhynchus</name>
    <name type="common">Svalbard reindeer</name>
    <dbReference type="NCBI Taxonomy" id="3082113"/>
    <lineage>
        <taxon>Eukaryota</taxon>
        <taxon>Metazoa</taxon>
        <taxon>Chordata</taxon>
        <taxon>Craniata</taxon>
        <taxon>Vertebrata</taxon>
        <taxon>Euteleostomi</taxon>
        <taxon>Mammalia</taxon>
        <taxon>Eutheria</taxon>
        <taxon>Laurasiatheria</taxon>
        <taxon>Artiodactyla</taxon>
        <taxon>Ruminantia</taxon>
        <taxon>Pecora</taxon>
        <taxon>Cervidae</taxon>
        <taxon>Odocoileinae</taxon>
        <taxon>Rangifer</taxon>
    </lineage>
</organism>
<gene>
    <name evidence="1" type="ORF">MRATA1EN1_LOCUS7181</name>
</gene>
<protein>
    <submittedName>
        <fullName evidence="1">Uncharacterized protein</fullName>
    </submittedName>
</protein>
<proteinExistence type="predicted"/>
<keyword evidence="2" id="KW-1185">Reference proteome</keyword>